<gene>
    <name evidence="1" type="ORF">DPEC_G00292780</name>
</gene>
<name>A0ACC2FI39_DALPE</name>
<comment type="caution">
    <text evidence="1">The sequence shown here is derived from an EMBL/GenBank/DDBJ whole genome shotgun (WGS) entry which is preliminary data.</text>
</comment>
<dbReference type="EMBL" id="CM055754">
    <property type="protein sequence ID" value="KAJ7991009.1"/>
    <property type="molecule type" value="Genomic_DNA"/>
</dbReference>
<reference evidence="1" key="1">
    <citation type="submission" date="2021-05" db="EMBL/GenBank/DDBJ databases">
        <authorList>
            <person name="Pan Q."/>
            <person name="Jouanno E."/>
            <person name="Zahm M."/>
            <person name="Klopp C."/>
            <person name="Cabau C."/>
            <person name="Louis A."/>
            <person name="Berthelot C."/>
            <person name="Parey E."/>
            <person name="Roest Crollius H."/>
            <person name="Montfort J."/>
            <person name="Robinson-Rechavi M."/>
            <person name="Bouchez O."/>
            <person name="Lampietro C."/>
            <person name="Lopez Roques C."/>
            <person name="Donnadieu C."/>
            <person name="Postlethwait J."/>
            <person name="Bobe J."/>
            <person name="Dillon D."/>
            <person name="Chandos A."/>
            <person name="von Hippel F."/>
            <person name="Guiguen Y."/>
        </authorList>
    </citation>
    <scope>NUCLEOTIDE SEQUENCE</scope>
    <source>
        <strain evidence="1">YG-Jan2019</strain>
    </source>
</reference>
<keyword evidence="2" id="KW-1185">Reference proteome</keyword>
<dbReference type="Proteomes" id="UP001157502">
    <property type="component" value="Chromosome 27"/>
</dbReference>
<proteinExistence type="predicted"/>
<evidence type="ECO:0000313" key="1">
    <source>
        <dbReference type="EMBL" id="KAJ7991009.1"/>
    </source>
</evidence>
<sequence>MYCSFSMKTDLSSLDTTEEMASVKDRSQTLQLKVMMKDEEEEVKIWEYDDEFQEKSSNYSHQEEASPASVKQHQEASRGNGPHPCPHCEKRKHMTFKLVCKQLFIVQFPRKKILEQ</sequence>
<protein>
    <submittedName>
        <fullName evidence="1">Uncharacterized protein</fullName>
    </submittedName>
</protein>
<organism evidence="1 2">
    <name type="scientific">Dallia pectoralis</name>
    <name type="common">Alaska blackfish</name>
    <dbReference type="NCBI Taxonomy" id="75939"/>
    <lineage>
        <taxon>Eukaryota</taxon>
        <taxon>Metazoa</taxon>
        <taxon>Chordata</taxon>
        <taxon>Craniata</taxon>
        <taxon>Vertebrata</taxon>
        <taxon>Euteleostomi</taxon>
        <taxon>Actinopterygii</taxon>
        <taxon>Neopterygii</taxon>
        <taxon>Teleostei</taxon>
        <taxon>Protacanthopterygii</taxon>
        <taxon>Esociformes</taxon>
        <taxon>Umbridae</taxon>
        <taxon>Dallia</taxon>
    </lineage>
</organism>
<accession>A0ACC2FI39</accession>
<evidence type="ECO:0000313" key="2">
    <source>
        <dbReference type="Proteomes" id="UP001157502"/>
    </source>
</evidence>